<reference evidence="1 2" key="1">
    <citation type="submission" date="2017-06" db="EMBL/GenBank/DDBJ databases">
        <authorList>
            <person name="Kim H.J."/>
            <person name="Triplett B.A."/>
        </authorList>
    </citation>
    <scope>NUCLEOTIDE SEQUENCE [LARGE SCALE GENOMIC DNA]</scope>
    <source>
        <strain evidence="1 2">594</strain>
    </source>
</reference>
<sequence length="70" mass="8555">MLAWTRTVRPKYRLVVSVTEDRSFARLVEPQLDERNALLINGCRSSFDLYELEREPDGWREQRDLEWQKW</sequence>
<evidence type="ECO:0000313" key="1">
    <source>
        <dbReference type="EMBL" id="OWQ78830.1"/>
    </source>
</evidence>
<organism evidence="1 2">
    <name type="scientific">Stenotrophomonas maltophilia</name>
    <name type="common">Pseudomonas maltophilia</name>
    <name type="synonym">Xanthomonas maltophilia</name>
    <dbReference type="NCBI Taxonomy" id="40324"/>
    <lineage>
        <taxon>Bacteria</taxon>
        <taxon>Pseudomonadati</taxon>
        <taxon>Pseudomonadota</taxon>
        <taxon>Gammaproteobacteria</taxon>
        <taxon>Lysobacterales</taxon>
        <taxon>Lysobacteraceae</taxon>
        <taxon>Stenotrophomonas</taxon>
        <taxon>Stenotrophomonas maltophilia group</taxon>
    </lineage>
</organism>
<accession>A0A246IFA9</accession>
<dbReference type="Proteomes" id="UP000197090">
    <property type="component" value="Unassembled WGS sequence"/>
</dbReference>
<dbReference type="EMBL" id="NIVX01000006">
    <property type="protein sequence ID" value="OWQ78830.1"/>
    <property type="molecule type" value="Genomic_DNA"/>
</dbReference>
<protein>
    <submittedName>
        <fullName evidence="1">Uncharacterized protein</fullName>
    </submittedName>
</protein>
<gene>
    <name evidence="1" type="ORF">CEE63_00710</name>
</gene>
<name>A0A246IFA9_STEMA</name>
<evidence type="ECO:0000313" key="2">
    <source>
        <dbReference type="Proteomes" id="UP000197090"/>
    </source>
</evidence>
<proteinExistence type="predicted"/>
<dbReference type="AlphaFoldDB" id="A0A246IFA9"/>
<comment type="caution">
    <text evidence="1">The sequence shown here is derived from an EMBL/GenBank/DDBJ whole genome shotgun (WGS) entry which is preliminary data.</text>
</comment>